<keyword evidence="7" id="KW-1185">Reference proteome</keyword>
<gene>
    <name evidence="6" type="ORF">LZC95_22170</name>
</gene>
<keyword evidence="3" id="KW-0238">DNA-binding</keyword>
<dbReference type="Gene3D" id="1.10.10.10">
    <property type="entry name" value="Winged helix-like DNA-binding domain superfamily/Winged helix DNA-binding domain"/>
    <property type="match status" value="1"/>
</dbReference>
<reference evidence="6 7" key="1">
    <citation type="submission" date="2021-12" db="EMBL/GenBank/DDBJ databases">
        <title>Discovery of the Pendulisporaceae a myxobacterial family with distinct sporulation behavior and unique specialized metabolism.</title>
        <authorList>
            <person name="Garcia R."/>
            <person name="Popoff A."/>
            <person name="Bader C.D."/>
            <person name="Loehr J."/>
            <person name="Walesch S."/>
            <person name="Walt C."/>
            <person name="Boldt J."/>
            <person name="Bunk B."/>
            <person name="Haeckl F.J.F.P.J."/>
            <person name="Gunesch A.P."/>
            <person name="Birkelbach J."/>
            <person name="Nuebel U."/>
            <person name="Pietschmann T."/>
            <person name="Bach T."/>
            <person name="Mueller R."/>
        </authorList>
    </citation>
    <scope>NUCLEOTIDE SEQUENCE [LARGE SCALE GENOMIC DNA]</scope>
    <source>
        <strain evidence="6 7">MSr12523</strain>
    </source>
</reference>
<dbReference type="InterPro" id="IPR000847">
    <property type="entry name" value="LysR_HTH_N"/>
</dbReference>
<protein>
    <submittedName>
        <fullName evidence="6">LysR family transcriptional regulator</fullName>
    </submittedName>
</protein>
<evidence type="ECO:0000256" key="4">
    <source>
        <dbReference type="ARBA" id="ARBA00023163"/>
    </source>
</evidence>
<dbReference type="InterPro" id="IPR036388">
    <property type="entry name" value="WH-like_DNA-bd_sf"/>
</dbReference>
<dbReference type="Gene3D" id="3.40.190.290">
    <property type="match status" value="1"/>
</dbReference>
<evidence type="ECO:0000313" key="6">
    <source>
        <dbReference type="EMBL" id="WXA99512.1"/>
    </source>
</evidence>
<dbReference type="EMBL" id="CP089982">
    <property type="protein sequence ID" value="WXA99512.1"/>
    <property type="molecule type" value="Genomic_DNA"/>
</dbReference>
<evidence type="ECO:0000259" key="5">
    <source>
        <dbReference type="PROSITE" id="PS50931"/>
    </source>
</evidence>
<proteinExistence type="inferred from homology"/>
<dbReference type="PRINTS" id="PR00039">
    <property type="entry name" value="HTHLYSR"/>
</dbReference>
<evidence type="ECO:0000256" key="1">
    <source>
        <dbReference type="ARBA" id="ARBA00009437"/>
    </source>
</evidence>
<sequence length="297" mass="33315">MLPSLDNLRCFLSAARLLNFRKAARPLGITPAAFGQRIRQLETELGTELFRRTTRSVALTDAGMALVPHAEKCLAAAGDCLRAARGETGPTPMDLTLGTRWELGMSWILPQLDPLAALMPWMHIHLYFGSGPDLLFRVRTLEVDCAITSSRLGDAKLDSLQLHRENYVFCGARTLLRKKPLTRPEHAREHVLVDYASDLPLFRYWRDAAGGGDRLQFRQITCLGSVHAIAVRVIEGAGVAVLPEYIIRRELENGTLQEIFKSVTPLHDHFRLVFRPDDPRRSVYEGLARALMNVPLQ</sequence>
<dbReference type="SUPFAM" id="SSF46785">
    <property type="entry name" value="Winged helix' DNA-binding domain"/>
    <property type="match status" value="1"/>
</dbReference>
<evidence type="ECO:0000256" key="2">
    <source>
        <dbReference type="ARBA" id="ARBA00023015"/>
    </source>
</evidence>
<dbReference type="CDD" id="cd05466">
    <property type="entry name" value="PBP2_LTTR_substrate"/>
    <property type="match status" value="1"/>
</dbReference>
<dbReference type="Pfam" id="PF00126">
    <property type="entry name" value="HTH_1"/>
    <property type="match status" value="1"/>
</dbReference>
<dbReference type="PANTHER" id="PTHR30537">
    <property type="entry name" value="HTH-TYPE TRANSCRIPTIONAL REGULATOR"/>
    <property type="match status" value="1"/>
</dbReference>
<dbReference type="Pfam" id="PF03466">
    <property type="entry name" value="LysR_substrate"/>
    <property type="match status" value="1"/>
</dbReference>
<name>A0ABZ2KLH1_9BACT</name>
<comment type="similarity">
    <text evidence="1">Belongs to the LysR transcriptional regulatory family.</text>
</comment>
<dbReference type="PANTHER" id="PTHR30537:SF5">
    <property type="entry name" value="HTH-TYPE TRANSCRIPTIONAL ACTIVATOR TTDR-RELATED"/>
    <property type="match status" value="1"/>
</dbReference>
<dbReference type="RefSeq" id="WP_394850151.1">
    <property type="nucleotide sequence ID" value="NZ_CP089982.1"/>
</dbReference>
<dbReference type="InterPro" id="IPR036390">
    <property type="entry name" value="WH_DNA-bd_sf"/>
</dbReference>
<keyword evidence="4" id="KW-0804">Transcription</keyword>
<dbReference type="Proteomes" id="UP001379533">
    <property type="component" value="Chromosome"/>
</dbReference>
<accession>A0ABZ2KLH1</accession>
<evidence type="ECO:0000313" key="7">
    <source>
        <dbReference type="Proteomes" id="UP001379533"/>
    </source>
</evidence>
<keyword evidence="2" id="KW-0805">Transcription regulation</keyword>
<dbReference type="InterPro" id="IPR005119">
    <property type="entry name" value="LysR_subst-bd"/>
</dbReference>
<dbReference type="SUPFAM" id="SSF53850">
    <property type="entry name" value="Periplasmic binding protein-like II"/>
    <property type="match status" value="1"/>
</dbReference>
<evidence type="ECO:0000256" key="3">
    <source>
        <dbReference type="ARBA" id="ARBA00023125"/>
    </source>
</evidence>
<feature type="domain" description="HTH lysR-type" evidence="5">
    <location>
        <begin position="3"/>
        <end position="60"/>
    </location>
</feature>
<dbReference type="PROSITE" id="PS50931">
    <property type="entry name" value="HTH_LYSR"/>
    <property type="match status" value="1"/>
</dbReference>
<dbReference type="InterPro" id="IPR058163">
    <property type="entry name" value="LysR-type_TF_proteobact-type"/>
</dbReference>
<organism evidence="6 7">
    <name type="scientific">Pendulispora brunnea</name>
    <dbReference type="NCBI Taxonomy" id="2905690"/>
    <lineage>
        <taxon>Bacteria</taxon>
        <taxon>Pseudomonadati</taxon>
        <taxon>Myxococcota</taxon>
        <taxon>Myxococcia</taxon>
        <taxon>Myxococcales</taxon>
        <taxon>Sorangiineae</taxon>
        <taxon>Pendulisporaceae</taxon>
        <taxon>Pendulispora</taxon>
    </lineage>
</organism>